<protein>
    <submittedName>
        <fullName evidence="2">Uncharacterized protein</fullName>
    </submittedName>
</protein>
<comment type="caution">
    <text evidence="2">The sequence shown here is derived from an EMBL/GenBank/DDBJ whole genome shotgun (WGS) entry which is preliminary data.</text>
</comment>
<keyword evidence="1" id="KW-0812">Transmembrane</keyword>
<organism evidence="2 3">
    <name type="scientific">Candidatus Thiomargarita nelsonii</name>
    <dbReference type="NCBI Taxonomy" id="1003181"/>
    <lineage>
        <taxon>Bacteria</taxon>
        <taxon>Pseudomonadati</taxon>
        <taxon>Pseudomonadota</taxon>
        <taxon>Gammaproteobacteria</taxon>
        <taxon>Thiotrichales</taxon>
        <taxon>Thiotrichaceae</taxon>
        <taxon>Thiomargarita</taxon>
    </lineage>
</organism>
<keyword evidence="3" id="KW-1185">Reference proteome</keyword>
<sequence length="104" mass="11680">MLIELAIIGSAAYWLKNRRKNDTTQRRSFSSKKLLKDLKSALMQTEQQKSQELMQGDDNAELQKLDRSLNHKLVIATSTLVAVFISPFTPIATILATVGILYLS</sequence>
<dbReference type="Proteomes" id="UP000030428">
    <property type="component" value="Unassembled WGS sequence"/>
</dbReference>
<gene>
    <name evidence="2" type="ORF">PN36_35575</name>
</gene>
<feature type="non-terminal residue" evidence="2">
    <location>
        <position position="104"/>
    </location>
</feature>
<keyword evidence="1" id="KW-1133">Transmembrane helix</keyword>
<proteinExistence type="predicted"/>
<name>A0A4E0QPR9_9GAMM</name>
<keyword evidence="1" id="KW-0472">Membrane</keyword>
<evidence type="ECO:0000313" key="3">
    <source>
        <dbReference type="Proteomes" id="UP000030428"/>
    </source>
</evidence>
<reference evidence="2 3" key="1">
    <citation type="journal article" date="2016" name="Front. Microbiol.">
        <title>Single-Cell (Meta-)Genomics of a Dimorphic Candidatus Thiomargarita nelsonii Reveals Genomic Plasticity.</title>
        <authorList>
            <person name="Flood B.E."/>
            <person name="Fliss P."/>
            <person name="Jones D.S."/>
            <person name="Dick G.J."/>
            <person name="Jain S."/>
            <person name="Kaster A.K."/>
            <person name="Winkel M."/>
            <person name="Mussmann M."/>
            <person name="Bailey J."/>
        </authorList>
    </citation>
    <scope>NUCLEOTIDE SEQUENCE [LARGE SCALE GENOMIC DNA]</scope>
    <source>
        <strain evidence="2">Hydrate Ridge</strain>
    </source>
</reference>
<evidence type="ECO:0000313" key="2">
    <source>
        <dbReference type="EMBL" id="TGN99605.1"/>
    </source>
</evidence>
<dbReference type="AlphaFoldDB" id="A0A4E0QPR9"/>
<dbReference type="EMBL" id="JSZA02000481">
    <property type="protein sequence ID" value="TGN99605.1"/>
    <property type="molecule type" value="Genomic_DNA"/>
</dbReference>
<evidence type="ECO:0000256" key="1">
    <source>
        <dbReference type="SAM" id="Phobius"/>
    </source>
</evidence>
<feature type="transmembrane region" description="Helical" evidence="1">
    <location>
        <begin position="73"/>
        <end position="103"/>
    </location>
</feature>
<accession>A0A4E0QPR9</accession>